<evidence type="ECO:0000313" key="2">
    <source>
        <dbReference type="Proteomes" id="UP000814140"/>
    </source>
</evidence>
<accession>A0ACB8SWE0</accession>
<sequence length="58" mass="6700">MHAGLAEGGRAVKRAQTSFIVLRHSIYMTHNVQQHRASRTSNSIVHYRRRSSAHHMYV</sequence>
<keyword evidence="2" id="KW-1185">Reference proteome</keyword>
<evidence type="ECO:0000313" key="1">
    <source>
        <dbReference type="EMBL" id="KAI0060558.1"/>
    </source>
</evidence>
<reference evidence="1" key="1">
    <citation type="submission" date="2021-03" db="EMBL/GenBank/DDBJ databases">
        <authorList>
            <consortium name="DOE Joint Genome Institute"/>
            <person name="Ahrendt S."/>
            <person name="Looney B.P."/>
            <person name="Miyauchi S."/>
            <person name="Morin E."/>
            <person name="Drula E."/>
            <person name="Courty P.E."/>
            <person name="Chicoki N."/>
            <person name="Fauchery L."/>
            <person name="Kohler A."/>
            <person name="Kuo A."/>
            <person name="Labutti K."/>
            <person name="Pangilinan J."/>
            <person name="Lipzen A."/>
            <person name="Riley R."/>
            <person name="Andreopoulos W."/>
            <person name="He G."/>
            <person name="Johnson J."/>
            <person name="Barry K.W."/>
            <person name="Grigoriev I.V."/>
            <person name="Nagy L."/>
            <person name="Hibbett D."/>
            <person name="Henrissat B."/>
            <person name="Matheny P.B."/>
            <person name="Labbe J."/>
            <person name="Martin F."/>
        </authorList>
    </citation>
    <scope>NUCLEOTIDE SEQUENCE</scope>
    <source>
        <strain evidence="1">HHB10654</strain>
    </source>
</reference>
<reference evidence="1" key="2">
    <citation type="journal article" date="2022" name="New Phytol.">
        <title>Evolutionary transition to the ectomycorrhizal habit in the genomes of a hyperdiverse lineage of mushroom-forming fungi.</title>
        <authorList>
            <person name="Looney B."/>
            <person name="Miyauchi S."/>
            <person name="Morin E."/>
            <person name="Drula E."/>
            <person name="Courty P.E."/>
            <person name="Kohler A."/>
            <person name="Kuo A."/>
            <person name="LaButti K."/>
            <person name="Pangilinan J."/>
            <person name="Lipzen A."/>
            <person name="Riley R."/>
            <person name="Andreopoulos W."/>
            <person name="He G."/>
            <person name="Johnson J."/>
            <person name="Nolan M."/>
            <person name="Tritt A."/>
            <person name="Barry K.W."/>
            <person name="Grigoriev I.V."/>
            <person name="Nagy L.G."/>
            <person name="Hibbett D."/>
            <person name="Henrissat B."/>
            <person name="Matheny P.B."/>
            <person name="Labbe J."/>
            <person name="Martin F.M."/>
        </authorList>
    </citation>
    <scope>NUCLEOTIDE SEQUENCE</scope>
    <source>
        <strain evidence="1">HHB10654</strain>
    </source>
</reference>
<dbReference type="Proteomes" id="UP000814140">
    <property type="component" value="Unassembled WGS sequence"/>
</dbReference>
<organism evidence="1 2">
    <name type="scientific">Artomyces pyxidatus</name>
    <dbReference type="NCBI Taxonomy" id="48021"/>
    <lineage>
        <taxon>Eukaryota</taxon>
        <taxon>Fungi</taxon>
        <taxon>Dikarya</taxon>
        <taxon>Basidiomycota</taxon>
        <taxon>Agaricomycotina</taxon>
        <taxon>Agaricomycetes</taxon>
        <taxon>Russulales</taxon>
        <taxon>Auriscalpiaceae</taxon>
        <taxon>Artomyces</taxon>
    </lineage>
</organism>
<comment type="caution">
    <text evidence="1">The sequence shown here is derived from an EMBL/GenBank/DDBJ whole genome shotgun (WGS) entry which is preliminary data.</text>
</comment>
<dbReference type="EMBL" id="MU277218">
    <property type="protein sequence ID" value="KAI0060558.1"/>
    <property type="molecule type" value="Genomic_DNA"/>
</dbReference>
<protein>
    <submittedName>
        <fullName evidence="1">Uncharacterized protein</fullName>
    </submittedName>
</protein>
<gene>
    <name evidence="1" type="ORF">BV25DRAFT_1827739</name>
</gene>
<name>A0ACB8SWE0_9AGAM</name>
<proteinExistence type="predicted"/>